<organism evidence="4 5">
    <name type="scientific">Allostreptomyces psammosilenae</name>
    <dbReference type="NCBI Taxonomy" id="1892865"/>
    <lineage>
        <taxon>Bacteria</taxon>
        <taxon>Bacillati</taxon>
        <taxon>Actinomycetota</taxon>
        <taxon>Actinomycetes</taxon>
        <taxon>Kitasatosporales</taxon>
        <taxon>Streptomycetaceae</taxon>
        <taxon>Allostreptomyces</taxon>
    </lineage>
</organism>
<keyword evidence="2" id="KW-0812">Transmembrane</keyword>
<keyword evidence="2" id="KW-1133">Transmembrane helix</keyword>
<reference evidence="4 5" key="1">
    <citation type="submission" date="2020-07" db="EMBL/GenBank/DDBJ databases">
        <title>Sequencing the genomes of 1000 actinobacteria strains.</title>
        <authorList>
            <person name="Klenk H.-P."/>
        </authorList>
    </citation>
    <scope>NUCLEOTIDE SEQUENCE [LARGE SCALE GENOMIC DNA]</scope>
    <source>
        <strain evidence="4 5">DSM 42178</strain>
    </source>
</reference>
<proteinExistence type="predicted"/>
<feature type="transmembrane region" description="Helical" evidence="2">
    <location>
        <begin position="295"/>
        <end position="327"/>
    </location>
</feature>
<accession>A0A852ZVP0</accession>
<evidence type="ECO:0000313" key="4">
    <source>
        <dbReference type="EMBL" id="NYI06299.1"/>
    </source>
</evidence>
<feature type="compositionally biased region" description="Low complexity" evidence="1">
    <location>
        <begin position="132"/>
        <end position="148"/>
    </location>
</feature>
<feature type="compositionally biased region" description="Gly residues" evidence="1">
    <location>
        <begin position="498"/>
        <end position="508"/>
    </location>
</feature>
<feature type="transmembrane region" description="Helical" evidence="2">
    <location>
        <begin position="218"/>
        <end position="237"/>
    </location>
</feature>
<dbReference type="Pfam" id="PF01966">
    <property type="entry name" value="HD"/>
    <property type="match status" value="1"/>
</dbReference>
<feature type="transmembrane region" description="Helical" evidence="2">
    <location>
        <begin position="249"/>
        <end position="275"/>
    </location>
</feature>
<evidence type="ECO:0000313" key="5">
    <source>
        <dbReference type="Proteomes" id="UP000567795"/>
    </source>
</evidence>
<name>A0A852ZVP0_9ACTN</name>
<dbReference type="EMBL" id="JACBZD010000001">
    <property type="protein sequence ID" value="NYI06299.1"/>
    <property type="molecule type" value="Genomic_DNA"/>
</dbReference>
<dbReference type="AlphaFoldDB" id="A0A852ZVP0"/>
<dbReference type="PANTHER" id="PTHR45228:SF4">
    <property type="entry name" value="LIPOPROTEIN"/>
    <property type="match status" value="1"/>
</dbReference>
<protein>
    <recommendedName>
        <fullName evidence="3">HD-GYP domain-containing protein</fullName>
    </recommendedName>
</protein>
<keyword evidence="2" id="KW-0472">Membrane</keyword>
<feature type="compositionally biased region" description="Low complexity" evidence="1">
    <location>
        <begin position="66"/>
        <end position="77"/>
    </location>
</feature>
<feature type="transmembrane region" description="Helical" evidence="2">
    <location>
        <begin position="43"/>
        <end position="62"/>
    </location>
</feature>
<keyword evidence="5" id="KW-1185">Reference proteome</keyword>
<feature type="region of interest" description="Disordered" evidence="1">
    <location>
        <begin position="477"/>
        <end position="527"/>
    </location>
</feature>
<dbReference type="Proteomes" id="UP000567795">
    <property type="component" value="Unassembled WGS sequence"/>
</dbReference>
<dbReference type="CDD" id="cd00077">
    <property type="entry name" value="HDc"/>
    <property type="match status" value="1"/>
</dbReference>
<evidence type="ECO:0000256" key="1">
    <source>
        <dbReference type="SAM" id="MobiDB-lite"/>
    </source>
</evidence>
<feature type="region of interest" description="Disordered" evidence="1">
    <location>
        <begin position="66"/>
        <end position="152"/>
    </location>
</feature>
<feature type="compositionally biased region" description="Basic and acidic residues" evidence="1">
    <location>
        <begin position="81"/>
        <end position="94"/>
    </location>
</feature>
<feature type="compositionally biased region" description="Low complexity" evidence="1">
    <location>
        <begin position="111"/>
        <end position="121"/>
    </location>
</feature>
<evidence type="ECO:0000259" key="3">
    <source>
        <dbReference type="PROSITE" id="PS51832"/>
    </source>
</evidence>
<dbReference type="RefSeq" id="WP_179814909.1">
    <property type="nucleotide sequence ID" value="NZ_JACBZD010000001.1"/>
</dbReference>
<dbReference type="PROSITE" id="PS51832">
    <property type="entry name" value="HD_GYP"/>
    <property type="match status" value="1"/>
</dbReference>
<evidence type="ECO:0000256" key="2">
    <source>
        <dbReference type="SAM" id="Phobius"/>
    </source>
</evidence>
<dbReference type="InterPro" id="IPR037522">
    <property type="entry name" value="HD_GYP_dom"/>
</dbReference>
<dbReference type="PANTHER" id="PTHR45228">
    <property type="entry name" value="CYCLIC DI-GMP PHOSPHODIESTERASE TM_0186-RELATED"/>
    <property type="match status" value="1"/>
</dbReference>
<dbReference type="Gene3D" id="1.10.3210.10">
    <property type="entry name" value="Hypothetical protein af1432"/>
    <property type="match status" value="1"/>
</dbReference>
<dbReference type="InterPro" id="IPR006674">
    <property type="entry name" value="HD_domain"/>
</dbReference>
<comment type="caution">
    <text evidence="4">The sequence shown here is derived from an EMBL/GenBank/DDBJ whole genome shotgun (WGS) entry which is preliminary data.</text>
</comment>
<dbReference type="InterPro" id="IPR052020">
    <property type="entry name" value="Cyclic_di-GMP/3'3'-cGAMP_PDE"/>
</dbReference>
<gene>
    <name evidence="4" type="ORF">FHU37_003242</name>
</gene>
<feature type="transmembrane region" description="Helical" evidence="2">
    <location>
        <begin position="21"/>
        <end position="37"/>
    </location>
</feature>
<sequence>MTAAGAVGPSRLPAPARAVRPALRLLAGAVLLVSLAATLREPLARPGVALAFGALIAVGTALRTTGGPRPTGTWWAGSLPDGRHPDGARPDGGRPDGWSSDAPCPTAPAIGGRPLTGLLRRLTGRRRPAPPGGRARSAAGTGPAAAAPWQPPEDHITTPIATAGMLGYALLGGVGGEASQHGVFQTVAVCSVAVLLGALPRALRGDPPALDDVLRQTLWVTVVAAAARPLLLTHFALTPSGVTPRSMALPVVAAGAIALLGGLVDAFLAAVQTALRHGWPLWPLLRDRIGAMTGIGAAVGASGMVTALATGVMGLWAVPLLTLPLVVTQLSFRRVAAVRATVAQTVLSLSRATDLAGCTRPGHAVRVADLADVLGRDLGLGGRELTRLRHAALLHDLGQLSLPEPVPGGATVDLPERVRRAIAAAGADVIRRTELGAEVAEIVARQADPWLPVIGGTCPPLAARILRVANAYEDLRGAPPARTGPGGAADGRAPGGAPAEGGAPGGAPDGALRTGAPAGEALRHLHQGAGTAYDPRVVRSLCRLLER</sequence>
<dbReference type="SUPFAM" id="SSF109604">
    <property type="entry name" value="HD-domain/PDEase-like"/>
    <property type="match status" value="1"/>
</dbReference>
<feature type="domain" description="HD-GYP" evidence="3">
    <location>
        <begin position="338"/>
        <end position="547"/>
    </location>
</feature>
<dbReference type="InterPro" id="IPR003607">
    <property type="entry name" value="HD/PDEase_dom"/>
</dbReference>